<feature type="region of interest" description="Disordered" evidence="1">
    <location>
        <begin position="1"/>
        <end position="85"/>
    </location>
</feature>
<feature type="compositionally biased region" description="Low complexity" evidence="1">
    <location>
        <begin position="456"/>
        <end position="484"/>
    </location>
</feature>
<feature type="region of interest" description="Disordered" evidence="1">
    <location>
        <begin position="667"/>
        <end position="687"/>
    </location>
</feature>
<gene>
    <name evidence="2" type="ORF">Hypma_006327</name>
</gene>
<dbReference type="OrthoDB" id="3690045at2759"/>
<comment type="caution">
    <text evidence="2">The sequence shown here is derived from an EMBL/GenBank/DDBJ whole genome shotgun (WGS) entry which is preliminary data.</text>
</comment>
<proteinExistence type="predicted"/>
<evidence type="ECO:0000313" key="2">
    <source>
        <dbReference type="EMBL" id="RDB26367.1"/>
    </source>
</evidence>
<feature type="region of interest" description="Disordered" evidence="1">
    <location>
        <begin position="554"/>
        <end position="631"/>
    </location>
</feature>
<feature type="compositionally biased region" description="Basic residues" evidence="1">
    <location>
        <begin position="32"/>
        <end position="43"/>
    </location>
</feature>
<feature type="compositionally biased region" description="Polar residues" evidence="1">
    <location>
        <begin position="397"/>
        <end position="410"/>
    </location>
</feature>
<reference evidence="2" key="1">
    <citation type="submission" date="2018-04" db="EMBL/GenBank/DDBJ databases">
        <title>Whole genome sequencing of Hypsizygus marmoreus.</title>
        <authorList>
            <person name="Choi I.-G."/>
            <person name="Min B."/>
            <person name="Kim J.-G."/>
            <person name="Kim S."/>
            <person name="Oh Y.-L."/>
            <person name="Kong W.-S."/>
            <person name="Park H."/>
            <person name="Jeong J."/>
            <person name="Song E.-S."/>
        </authorList>
    </citation>
    <scope>NUCLEOTIDE SEQUENCE [LARGE SCALE GENOMIC DNA]</scope>
    <source>
        <strain evidence="2">51987-8</strain>
    </source>
</reference>
<feature type="compositionally biased region" description="Basic and acidic residues" evidence="1">
    <location>
        <begin position="667"/>
        <end position="676"/>
    </location>
</feature>
<protein>
    <submittedName>
        <fullName evidence="2">Uncharacterized protein</fullName>
    </submittedName>
</protein>
<keyword evidence="3" id="KW-1185">Reference proteome</keyword>
<evidence type="ECO:0000256" key="1">
    <source>
        <dbReference type="SAM" id="MobiDB-lite"/>
    </source>
</evidence>
<accession>A0A369K0S3</accession>
<evidence type="ECO:0000313" key="3">
    <source>
        <dbReference type="Proteomes" id="UP000076154"/>
    </source>
</evidence>
<dbReference type="Proteomes" id="UP000076154">
    <property type="component" value="Unassembled WGS sequence"/>
</dbReference>
<feature type="compositionally biased region" description="Low complexity" evidence="1">
    <location>
        <begin position="492"/>
        <end position="516"/>
    </location>
</feature>
<feature type="compositionally biased region" description="Gly residues" evidence="1">
    <location>
        <begin position="365"/>
        <end position="396"/>
    </location>
</feature>
<feature type="compositionally biased region" description="Gly residues" evidence="1">
    <location>
        <begin position="559"/>
        <end position="569"/>
    </location>
</feature>
<feature type="compositionally biased region" description="Low complexity" evidence="1">
    <location>
        <begin position="11"/>
        <end position="31"/>
    </location>
</feature>
<dbReference type="STRING" id="39966.A0A369K0S3"/>
<feature type="compositionally biased region" description="Low complexity" evidence="1">
    <location>
        <begin position="616"/>
        <end position="629"/>
    </location>
</feature>
<feature type="compositionally biased region" description="Polar residues" evidence="1">
    <location>
        <begin position="1"/>
        <end position="10"/>
    </location>
</feature>
<dbReference type="EMBL" id="LUEZ02000040">
    <property type="protein sequence ID" value="RDB26367.1"/>
    <property type="molecule type" value="Genomic_DNA"/>
</dbReference>
<sequence length="809" mass="84676">MQNMSTPTGYQEQATTNASASASANTEQSPPVKRRPGRPKGSTKKNLTGEPVTPKIKRPVGRPRKDGFPAGSVAPSRPRPLKQARHSFAGTSSIGYPQQHLGGYIPVIDPHLQSSDDWATLSRTSPNAFLSVLLSALAAPNPISTAGPSVEDAFKSHLGSLQPNTAHQPIPALYAILKTFWLPSSPAYFSLTASASTARTPSEHRFLYWDPQPLVFNGIACPACSAPLINKGRISSGPIKIYDIEKPFFIIGCEYACVSPSCAQAQRTFASTDSSIFRSLPGKLQDEFPARLLCGDVDAGSGSGVWNWGAMGVSWSLWNMVRGCLRLGMGREAILRLVEAVQRGVPEDEEEEQGEGGDNMKIDGEGGGGGVDPSGSGAVGEGGGAGGSGGGEGGGTTNPLGSAQDQTSTLPPTFLQNFLDAYNDAWRANSGASPSTSAAANTVVSGATAATANVTNTTTTANQPANASTSSTPSLSSLTPSTPTTVPPTTVPPTSTISTTSPSMQNTTSSPSTNTTIQQNKPPIPPAAVGVYDYAKTFPAYPYPAYAFFPPASTSVSGSTGGSGSGGLKRGYPFTGTDEAGSGSGGGGGAKSTPPAPPPTTTSSSSAPQPPPPTTSSPTQTPTPATTTKRAPRHCVKCGSQECKGKGGRSFCTNGCQDCGRLECRGRNSRRPDKSKAFGSSTLGRPDKCIRQRPDRRIRWIWVLGGGDISFYALNVHSGRAVHTAEERCVFLSYIHQPSKTTGTIACTRTRSQLSFLHMCTGGRVDVGKRVKSNRVTMFFLARWISARRRELTLWERGGGGGGPYYRQL</sequence>
<organism evidence="2 3">
    <name type="scientific">Hypsizygus marmoreus</name>
    <name type="common">White beech mushroom</name>
    <name type="synonym">Agaricus marmoreus</name>
    <dbReference type="NCBI Taxonomy" id="39966"/>
    <lineage>
        <taxon>Eukaryota</taxon>
        <taxon>Fungi</taxon>
        <taxon>Dikarya</taxon>
        <taxon>Basidiomycota</taxon>
        <taxon>Agaricomycotina</taxon>
        <taxon>Agaricomycetes</taxon>
        <taxon>Agaricomycetidae</taxon>
        <taxon>Agaricales</taxon>
        <taxon>Tricholomatineae</taxon>
        <taxon>Lyophyllaceae</taxon>
        <taxon>Hypsizygus</taxon>
    </lineage>
</organism>
<name>A0A369K0S3_HYPMA</name>
<dbReference type="InParanoid" id="A0A369K0S3"/>
<feature type="region of interest" description="Disordered" evidence="1">
    <location>
        <begin position="456"/>
        <end position="522"/>
    </location>
</feature>
<feature type="region of interest" description="Disordered" evidence="1">
    <location>
        <begin position="344"/>
        <end position="410"/>
    </location>
</feature>
<dbReference type="AlphaFoldDB" id="A0A369K0S3"/>